<dbReference type="AlphaFoldDB" id="A0A238WHI2"/>
<evidence type="ECO:0000256" key="1">
    <source>
        <dbReference type="SAM" id="MobiDB-lite"/>
    </source>
</evidence>
<feature type="signal peptide" evidence="2">
    <location>
        <begin position="1"/>
        <end position="25"/>
    </location>
</feature>
<reference evidence="4 6" key="3">
    <citation type="submission" date="2019-02" db="EMBL/GenBank/DDBJ databases">
        <authorList>
            <person name="Zhang G."/>
        </authorList>
    </citation>
    <scope>NUCLEOTIDE SEQUENCE [LARGE SCALE GENOMIC DNA]</scope>
    <source>
        <strain evidence="4 6">CMB17</strain>
    </source>
</reference>
<evidence type="ECO:0000313" key="3">
    <source>
        <dbReference type="EMBL" id="SNR45704.1"/>
    </source>
</evidence>
<reference evidence="5" key="1">
    <citation type="submission" date="2017-06" db="EMBL/GenBank/DDBJ databases">
        <authorList>
            <person name="Varghese N."/>
            <person name="Submissions S."/>
        </authorList>
    </citation>
    <scope>NUCLEOTIDE SEQUENCE [LARGE SCALE GENOMIC DNA]</scope>
    <source>
        <strain evidence="5">DSM 26170</strain>
    </source>
</reference>
<dbReference type="RefSeq" id="WP_089387787.1">
    <property type="nucleotide sequence ID" value="NZ_FZNM01000004.1"/>
</dbReference>
<evidence type="ECO:0000256" key="2">
    <source>
        <dbReference type="SAM" id="SignalP"/>
    </source>
</evidence>
<proteinExistence type="predicted"/>
<feature type="compositionally biased region" description="Gly residues" evidence="1">
    <location>
        <begin position="235"/>
        <end position="248"/>
    </location>
</feature>
<feature type="compositionally biased region" description="Basic and acidic residues" evidence="1">
    <location>
        <begin position="249"/>
        <end position="263"/>
    </location>
</feature>
<protein>
    <submittedName>
        <fullName evidence="3">Uncharacterized protein</fullName>
    </submittedName>
</protein>
<dbReference type="EMBL" id="FZNM01000004">
    <property type="protein sequence ID" value="SNR45704.1"/>
    <property type="molecule type" value="Genomic_DNA"/>
</dbReference>
<keyword evidence="6" id="KW-1185">Reference proteome</keyword>
<gene>
    <name evidence="4" type="ORF">EYF88_07980</name>
    <name evidence="3" type="ORF">SAMN06265378_104186</name>
</gene>
<evidence type="ECO:0000313" key="5">
    <source>
        <dbReference type="Proteomes" id="UP000198409"/>
    </source>
</evidence>
<keyword evidence="2" id="KW-0732">Signal</keyword>
<dbReference type="OrthoDB" id="7844692at2"/>
<accession>A0A238WHI2</accession>
<reference evidence="3" key="2">
    <citation type="submission" date="2017-06" db="EMBL/GenBank/DDBJ databases">
        <authorList>
            <person name="Kim H.J."/>
            <person name="Triplett B.A."/>
        </authorList>
    </citation>
    <scope>NUCLEOTIDE SEQUENCE [LARGE SCALE GENOMIC DNA]</scope>
    <source>
        <strain evidence="3">DSM 26170</strain>
    </source>
</reference>
<dbReference type="Proteomes" id="UP000198409">
    <property type="component" value="Unassembled WGS sequence"/>
</dbReference>
<dbReference type="Proteomes" id="UP000292859">
    <property type="component" value="Unassembled WGS sequence"/>
</dbReference>
<feature type="chain" id="PRO_5013189798" evidence="2">
    <location>
        <begin position="26"/>
        <end position="336"/>
    </location>
</feature>
<name>A0A238WHI2_9RHOB</name>
<feature type="region of interest" description="Disordered" evidence="1">
    <location>
        <begin position="198"/>
        <end position="279"/>
    </location>
</feature>
<evidence type="ECO:0000313" key="6">
    <source>
        <dbReference type="Proteomes" id="UP000292859"/>
    </source>
</evidence>
<sequence length="336" mass="35302">MAIRRFTTSAAMLALIAGIGTTAMAQTAPALPAPLAGLNLNGLDIETKRDGMRKIEGRTADGVEIEAMIDMADNIVAVEADDGALPQPLIDAVVPADLRGQPAMALFGSITEIKQRPEHLGIKGLQPTGAELEIKFDRQNALIGVEVEDGAVPADLVGTLLPQAVRDNDIVGQFDRIDEIENRGGRIEVQGIAANGETMRAEFDGDGRVLRFGRDDGPGPRHERDDERRGDRGPGGHGMRGSGQGPDHGPGRGDGPRGEDRRAGGPGGDGPGRSAPIPAGFDTVAVNQRLSQAGYGNFGFLRADGPRLILDATNPQGETVTLELDPQGEVVRESAR</sequence>
<organism evidence="3 5">
    <name type="scientific">Paracoccus sediminis</name>
    <dbReference type="NCBI Taxonomy" id="1214787"/>
    <lineage>
        <taxon>Bacteria</taxon>
        <taxon>Pseudomonadati</taxon>
        <taxon>Pseudomonadota</taxon>
        <taxon>Alphaproteobacteria</taxon>
        <taxon>Rhodobacterales</taxon>
        <taxon>Paracoccaceae</taxon>
        <taxon>Paracoccus</taxon>
    </lineage>
</organism>
<dbReference type="EMBL" id="SIRL01000004">
    <property type="protein sequence ID" value="TBN50844.1"/>
    <property type="molecule type" value="Genomic_DNA"/>
</dbReference>
<evidence type="ECO:0000313" key="4">
    <source>
        <dbReference type="EMBL" id="TBN50844.1"/>
    </source>
</evidence>
<feature type="compositionally biased region" description="Basic and acidic residues" evidence="1">
    <location>
        <begin position="199"/>
        <end position="234"/>
    </location>
</feature>